<dbReference type="InterPro" id="IPR009937">
    <property type="entry name" value="Phage_holin_3_6"/>
</dbReference>
<keyword evidence="1" id="KW-0472">Membrane</keyword>
<name>A0ABV0BJJ6_9HYPH</name>
<organism evidence="2 3">
    <name type="scientific">Hohaiivirga grylli</name>
    <dbReference type="NCBI Taxonomy" id="3133970"/>
    <lineage>
        <taxon>Bacteria</taxon>
        <taxon>Pseudomonadati</taxon>
        <taxon>Pseudomonadota</taxon>
        <taxon>Alphaproteobacteria</taxon>
        <taxon>Hyphomicrobiales</taxon>
        <taxon>Methylobacteriaceae</taxon>
        <taxon>Hohaiivirga</taxon>
    </lineage>
</organism>
<gene>
    <name evidence="2" type="ORF">WJT86_07390</name>
</gene>
<dbReference type="RefSeq" id="WP_346336903.1">
    <property type="nucleotide sequence ID" value="NZ_JBBYXI010000002.1"/>
</dbReference>
<dbReference type="Pfam" id="PF07332">
    <property type="entry name" value="Phage_holin_3_6"/>
    <property type="match status" value="1"/>
</dbReference>
<feature type="transmembrane region" description="Helical" evidence="1">
    <location>
        <begin position="42"/>
        <end position="68"/>
    </location>
</feature>
<proteinExistence type="predicted"/>
<keyword evidence="1" id="KW-0812">Transmembrane</keyword>
<evidence type="ECO:0000256" key="1">
    <source>
        <dbReference type="SAM" id="Phobius"/>
    </source>
</evidence>
<comment type="caution">
    <text evidence="2">The sequence shown here is derived from an EMBL/GenBank/DDBJ whole genome shotgun (WGS) entry which is preliminary data.</text>
</comment>
<feature type="transmembrane region" description="Helical" evidence="1">
    <location>
        <begin position="80"/>
        <end position="102"/>
    </location>
</feature>
<evidence type="ECO:0000313" key="3">
    <source>
        <dbReference type="Proteomes" id="UP001418637"/>
    </source>
</evidence>
<protein>
    <submittedName>
        <fullName evidence="2">Phage holin family protein</fullName>
    </submittedName>
</protein>
<keyword evidence="3" id="KW-1185">Reference proteome</keyword>
<dbReference type="Proteomes" id="UP001418637">
    <property type="component" value="Unassembled WGS sequence"/>
</dbReference>
<sequence>MRRRKTGAFQDILFSIVGDVIHLAQKEFALFKAETEQTIRGICFSVVLAVLGICALIIAIVFLGIASFEWLVVLVASRAIAALIVAGGAIFIALISLGISYYKLSRASLVPKQTIASIKQDVRTLFGDQSNG</sequence>
<keyword evidence="1" id="KW-1133">Transmembrane helix</keyword>
<reference evidence="2 3" key="1">
    <citation type="submission" date="2024-04" db="EMBL/GenBank/DDBJ databases">
        <title>A novel species isolated from cricket.</title>
        <authorList>
            <person name="Wang H.-C."/>
        </authorList>
    </citation>
    <scope>NUCLEOTIDE SEQUENCE [LARGE SCALE GENOMIC DNA]</scope>
    <source>
        <strain evidence="2 3">WL0021</strain>
    </source>
</reference>
<accession>A0ABV0BJJ6</accession>
<dbReference type="EMBL" id="JBBYXI010000002">
    <property type="protein sequence ID" value="MEN3930880.1"/>
    <property type="molecule type" value="Genomic_DNA"/>
</dbReference>
<evidence type="ECO:0000313" key="2">
    <source>
        <dbReference type="EMBL" id="MEN3930880.1"/>
    </source>
</evidence>